<dbReference type="RefSeq" id="XP_065668196.1">
    <property type="nucleotide sequence ID" value="XM_065812124.1"/>
</dbReference>
<keyword evidence="1" id="KW-1185">Reference proteome</keyword>
<evidence type="ECO:0000313" key="1">
    <source>
        <dbReference type="Proteomes" id="UP001652625"/>
    </source>
</evidence>
<dbReference type="GeneID" id="136088416"/>
<gene>
    <name evidence="2" type="primary">LOC136088416</name>
</gene>
<reference evidence="2" key="1">
    <citation type="submission" date="2025-08" db="UniProtKB">
        <authorList>
            <consortium name="RefSeq"/>
        </authorList>
    </citation>
    <scope>IDENTIFICATION</scope>
</reference>
<protein>
    <submittedName>
        <fullName evidence="2">Uncharacterized protein LOC136088416</fullName>
    </submittedName>
</protein>
<accession>A0ABM4D1T0</accession>
<proteinExistence type="predicted"/>
<organism evidence="1 2">
    <name type="scientific">Hydra vulgaris</name>
    <name type="common">Hydra</name>
    <name type="synonym">Hydra attenuata</name>
    <dbReference type="NCBI Taxonomy" id="6087"/>
    <lineage>
        <taxon>Eukaryota</taxon>
        <taxon>Metazoa</taxon>
        <taxon>Cnidaria</taxon>
        <taxon>Hydrozoa</taxon>
        <taxon>Hydroidolina</taxon>
        <taxon>Anthoathecata</taxon>
        <taxon>Aplanulata</taxon>
        <taxon>Hydridae</taxon>
        <taxon>Hydra</taxon>
    </lineage>
</organism>
<dbReference type="Proteomes" id="UP001652625">
    <property type="component" value="Chromosome 12"/>
</dbReference>
<evidence type="ECO:0000313" key="2">
    <source>
        <dbReference type="RefSeq" id="XP_065668196.1"/>
    </source>
</evidence>
<name>A0ABM4D1T0_HYDVU</name>
<sequence>MFFSDNAKNLKSTWDEIRNLLIISSTVNSYPSCISSNNSMIYDPIKISESFSSFFVSVPFKITEIQFSSKLQKKIHSSTDFNKYLKNPNLKSIFIEPTDKNEVLSIIHSLNDNKASGPNSILISTFKALATDISPVLSELFILSFITDVFPDIFKTASVIPIHKRDSKLECNNYKPNSLLSILSANF</sequence>